<evidence type="ECO:0000256" key="7">
    <source>
        <dbReference type="ARBA" id="ARBA00023139"/>
    </source>
</evidence>
<keyword evidence="14" id="KW-1185">Reference proteome</keyword>
<dbReference type="Pfam" id="PF00503">
    <property type="entry name" value="G-alpha"/>
    <property type="match status" value="1"/>
</dbReference>
<dbReference type="PANTHER" id="PTHR10218:SF232">
    <property type="entry name" value="GUANINE NUCLEOTIDE-BINDING PROTEIN ALPHA-1 SUBUNIT"/>
    <property type="match status" value="1"/>
</dbReference>
<feature type="non-terminal residue" evidence="13">
    <location>
        <position position="312"/>
    </location>
</feature>
<dbReference type="GO" id="GO:0005737">
    <property type="term" value="C:cytoplasm"/>
    <property type="evidence" value="ECO:0007669"/>
    <property type="project" value="TreeGrafter"/>
</dbReference>
<feature type="binding site" evidence="10">
    <location>
        <begin position="214"/>
        <end position="215"/>
    </location>
    <ligand>
        <name>GTP</name>
        <dbReference type="ChEBI" id="CHEBI:37565"/>
    </ligand>
</feature>
<dbReference type="SUPFAM" id="SSF52540">
    <property type="entry name" value="P-loop containing nucleoside triphosphate hydrolases"/>
    <property type="match status" value="1"/>
</dbReference>
<gene>
    <name evidence="13" type="ORF">PENTCL1PPCAC_558</name>
</gene>
<evidence type="ECO:0008006" key="15">
    <source>
        <dbReference type="Google" id="ProtNLM"/>
    </source>
</evidence>
<dbReference type="EMBL" id="BTSX01000001">
    <property type="protein sequence ID" value="GMS78383.1"/>
    <property type="molecule type" value="Genomic_DNA"/>
</dbReference>
<dbReference type="PANTHER" id="PTHR10218">
    <property type="entry name" value="GTP-BINDING PROTEIN ALPHA SUBUNIT"/>
    <property type="match status" value="1"/>
</dbReference>
<feature type="binding site" evidence="11">
    <location>
        <position position="245"/>
    </location>
    <ligand>
        <name>Mg(2+)</name>
        <dbReference type="ChEBI" id="CHEBI:18420"/>
    </ligand>
</feature>
<evidence type="ECO:0000256" key="11">
    <source>
        <dbReference type="PIRSR" id="PIRSR601019-2"/>
    </source>
</evidence>
<dbReference type="GO" id="GO:0031683">
    <property type="term" value="F:G-protein beta/gamma-subunit complex binding"/>
    <property type="evidence" value="ECO:0007669"/>
    <property type="project" value="InterPro"/>
</dbReference>
<evidence type="ECO:0000256" key="3">
    <source>
        <dbReference type="ARBA" id="ARBA00022723"/>
    </source>
</evidence>
<dbReference type="InterPro" id="IPR027417">
    <property type="entry name" value="P-loop_NTPase"/>
</dbReference>
<proteinExistence type="predicted"/>
<evidence type="ECO:0000256" key="8">
    <source>
        <dbReference type="ARBA" id="ARBA00023224"/>
    </source>
</evidence>
<keyword evidence="8" id="KW-0807">Transducer</keyword>
<keyword evidence="5 11" id="KW-0460">Magnesium</keyword>
<sequence>ITSMWPTLGRDLNRYRADSPPAGDIEAQTEQPTPQRGTTEQSQGPLSIMANLINRLRNSQSMGLSEGSPATMADLNRRNREIDNQLERERKAIDGQIKLLLLGAAESGKSTILKQMKVIHDNGYKNEELVTMRSIVFINVVSGMLSYCDAMKVLEEEYTKKSSDAHERYLRNLDVDKNGLDTITEETYNALKALWEDKAIQNVREKKTRVYLMDSAEYFLDNLDRIKEDKFTPTTQDIIRTRVSTMGVIEVNFRMKNKNWRVFDVGGQRSQRKKWIHCFDDVKAVIYVVALSEYDQKLKEDESTVSGRFYRS</sequence>
<comment type="caution">
    <text evidence="13">The sequence shown here is derived from an EMBL/GenBank/DDBJ whole genome shotgun (WGS) entry which is preliminary data.</text>
</comment>
<feature type="binding site" evidence="11">
    <location>
        <position position="110"/>
    </location>
    <ligand>
        <name>Mg(2+)</name>
        <dbReference type="ChEBI" id="CHEBI:18420"/>
    </ligand>
</feature>
<evidence type="ECO:0000256" key="9">
    <source>
        <dbReference type="ARBA" id="ARBA00023288"/>
    </source>
</evidence>
<accession>A0AAV5S8X4</accession>
<dbReference type="Proteomes" id="UP001432027">
    <property type="component" value="Unassembled WGS sequence"/>
</dbReference>
<keyword evidence="6 10" id="KW-0342">GTP-binding</keyword>
<evidence type="ECO:0000256" key="6">
    <source>
        <dbReference type="ARBA" id="ARBA00023134"/>
    </source>
</evidence>
<dbReference type="CDD" id="cd00066">
    <property type="entry name" value="G-alpha"/>
    <property type="match status" value="1"/>
</dbReference>
<feature type="compositionally biased region" description="Polar residues" evidence="12">
    <location>
        <begin position="28"/>
        <end position="45"/>
    </location>
</feature>
<dbReference type="SUPFAM" id="SSF47895">
    <property type="entry name" value="Transducin (alpha subunit), insertion domain"/>
    <property type="match status" value="1"/>
</dbReference>
<dbReference type="PRINTS" id="PR00318">
    <property type="entry name" value="GPROTEINA"/>
</dbReference>
<dbReference type="InterPro" id="IPR011025">
    <property type="entry name" value="GproteinA_insert"/>
</dbReference>
<keyword evidence="2" id="KW-0519">Myristate</keyword>
<evidence type="ECO:0000256" key="4">
    <source>
        <dbReference type="ARBA" id="ARBA00022741"/>
    </source>
</evidence>
<feature type="non-terminal residue" evidence="13">
    <location>
        <position position="1"/>
    </location>
</feature>
<keyword evidence="4 10" id="KW-0547">Nucleotide-binding</keyword>
<feature type="binding site" evidence="10">
    <location>
        <begin position="264"/>
        <end position="268"/>
    </location>
    <ligand>
        <name>GTP</name>
        <dbReference type="ChEBI" id="CHEBI:37565"/>
    </ligand>
</feature>
<dbReference type="GO" id="GO:0005834">
    <property type="term" value="C:heterotrimeric G-protein complex"/>
    <property type="evidence" value="ECO:0007669"/>
    <property type="project" value="TreeGrafter"/>
</dbReference>
<evidence type="ECO:0000256" key="5">
    <source>
        <dbReference type="ARBA" id="ARBA00022842"/>
    </source>
</evidence>
<evidence type="ECO:0000256" key="2">
    <source>
        <dbReference type="ARBA" id="ARBA00022707"/>
    </source>
</evidence>
<dbReference type="FunFam" id="3.40.50.300:FF:000720">
    <property type="entry name" value="Guanine nucleotide-binding protein G(k) subunit alpha"/>
    <property type="match status" value="1"/>
</dbReference>
<evidence type="ECO:0000313" key="13">
    <source>
        <dbReference type="EMBL" id="GMS78383.1"/>
    </source>
</evidence>
<dbReference type="Gene3D" id="1.10.400.10">
    <property type="entry name" value="GI Alpha 1, domain 2-like"/>
    <property type="match status" value="1"/>
</dbReference>
<evidence type="ECO:0000256" key="12">
    <source>
        <dbReference type="SAM" id="MobiDB-lite"/>
    </source>
</evidence>
<dbReference type="GO" id="GO:0005525">
    <property type="term" value="F:GTP binding"/>
    <property type="evidence" value="ECO:0007669"/>
    <property type="project" value="UniProtKB-KW"/>
</dbReference>
<evidence type="ECO:0000256" key="1">
    <source>
        <dbReference type="ARBA" id="ARBA00011356"/>
    </source>
</evidence>
<evidence type="ECO:0000313" key="14">
    <source>
        <dbReference type="Proteomes" id="UP001432027"/>
    </source>
</evidence>
<organism evidence="13 14">
    <name type="scientific">Pristionchus entomophagus</name>
    <dbReference type="NCBI Taxonomy" id="358040"/>
    <lineage>
        <taxon>Eukaryota</taxon>
        <taxon>Metazoa</taxon>
        <taxon>Ecdysozoa</taxon>
        <taxon>Nematoda</taxon>
        <taxon>Chromadorea</taxon>
        <taxon>Rhabditida</taxon>
        <taxon>Rhabditina</taxon>
        <taxon>Diplogasteromorpha</taxon>
        <taxon>Diplogasteroidea</taxon>
        <taxon>Neodiplogasteridae</taxon>
        <taxon>Pristionchus</taxon>
    </lineage>
</organism>
<dbReference type="GO" id="GO:0001664">
    <property type="term" value="F:G protein-coupled receptor binding"/>
    <property type="evidence" value="ECO:0007669"/>
    <property type="project" value="TreeGrafter"/>
</dbReference>
<feature type="binding site" evidence="10">
    <location>
        <begin position="106"/>
        <end position="111"/>
    </location>
    <ligand>
        <name>GTP</name>
        <dbReference type="ChEBI" id="CHEBI:37565"/>
    </ligand>
</feature>
<dbReference type="GO" id="GO:0007188">
    <property type="term" value="P:adenylate cyclase-modulating G protein-coupled receptor signaling pathway"/>
    <property type="evidence" value="ECO:0007669"/>
    <property type="project" value="TreeGrafter"/>
</dbReference>
<keyword evidence="7" id="KW-0564">Palmitate</keyword>
<name>A0AAV5S8X4_9BILA</name>
<comment type="subunit">
    <text evidence="1">G proteins are composed of 3 units; alpha, beta and gamma. The alpha chain contains the guanine nucleotide binding site.</text>
</comment>
<dbReference type="AlphaFoldDB" id="A0AAV5S8X4"/>
<keyword evidence="9" id="KW-0449">Lipoprotein</keyword>
<keyword evidence="3 11" id="KW-0479">Metal-binding</keyword>
<dbReference type="FunFam" id="1.10.400.10:FF:000011">
    <property type="entry name" value="Guanine nucleotide-binding protein alpha-1 subunit"/>
    <property type="match status" value="1"/>
</dbReference>
<dbReference type="GO" id="GO:0003924">
    <property type="term" value="F:GTPase activity"/>
    <property type="evidence" value="ECO:0007669"/>
    <property type="project" value="InterPro"/>
</dbReference>
<dbReference type="GO" id="GO:0046872">
    <property type="term" value="F:metal ion binding"/>
    <property type="evidence" value="ECO:0007669"/>
    <property type="project" value="UniProtKB-KW"/>
</dbReference>
<dbReference type="Gene3D" id="3.40.50.300">
    <property type="entry name" value="P-loop containing nucleotide triphosphate hydrolases"/>
    <property type="match status" value="1"/>
</dbReference>
<evidence type="ECO:0000256" key="10">
    <source>
        <dbReference type="PIRSR" id="PIRSR601019-1"/>
    </source>
</evidence>
<dbReference type="PROSITE" id="PS51882">
    <property type="entry name" value="G_ALPHA"/>
    <property type="match status" value="1"/>
</dbReference>
<feature type="region of interest" description="Disordered" evidence="12">
    <location>
        <begin position="1"/>
        <end position="45"/>
    </location>
</feature>
<reference evidence="13" key="1">
    <citation type="submission" date="2023-10" db="EMBL/GenBank/DDBJ databases">
        <title>Genome assembly of Pristionchus species.</title>
        <authorList>
            <person name="Yoshida K."/>
            <person name="Sommer R.J."/>
        </authorList>
    </citation>
    <scope>NUCLEOTIDE SEQUENCE</scope>
    <source>
        <strain evidence="13">RS0144</strain>
    </source>
</reference>
<protein>
    <recommendedName>
        <fullName evidence="15">ADP ribosylation factor</fullName>
    </recommendedName>
</protein>
<dbReference type="SMART" id="SM00275">
    <property type="entry name" value="G_alpha"/>
    <property type="match status" value="1"/>
</dbReference>
<dbReference type="InterPro" id="IPR001019">
    <property type="entry name" value="Gprotein_alpha_su"/>
</dbReference>